<dbReference type="EMBL" id="UYJE01010326">
    <property type="protein sequence ID" value="VDI82087.1"/>
    <property type="molecule type" value="Genomic_DNA"/>
</dbReference>
<proteinExistence type="predicted"/>
<organism evidence="1 2">
    <name type="scientific">Mytilus galloprovincialis</name>
    <name type="common">Mediterranean mussel</name>
    <dbReference type="NCBI Taxonomy" id="29158"/>
    <lineage>
        <taxon>Eukaryota</taxon>
        <taxon>Metazoa</taxon>
        <taxon>Spiralia</taxon>
        <taxon>Lophotrochozoa</taxon>
        <taxon>Mollusca</taxon>
        <taxon>Bivalvia</taxon>
        <taxon>Autobranchia</taxon>
        <taxon>Pteriomorphia</taxon>
        <taxon>Mytilida</taxon>
        <taxon>Mytiloidea</taxon>
        <taxon>Mytilidae</taxon>
        <taxon>Mytilinae</taxon>
        <taxon>Mytilus</taxon>
    </lineage>
</organism>
<name>A0A8B6HMT9_MYTGA</name>
<evidence type="ECO:0000313" key="1">
    <source>
        <dbReference type="EMBL" id="VDI82087.1"/>
    </source>
</evidence>
<comment type="caution">
    <text evidence="1">The sequence shown here is derived from an EMBL/GenBank/DDBJ whole genome shotgun (WGS) entry which is preliminary data.</text>
</comment>
<dbReference type="AlphaFoldDB" id="A0A8B6HMT9"/>
<reference evidence="1" key="1">
    <citation type="submission" date="2018-11" db="EMBL/GenBank/DDBJ databases">
        <authorList>
            <person name="Alioto T."/>
            <person name="Alioto T."/>
        </authorList>
    </citation>
    <scope>NUCLEOTIDE SEQUENCE</scope>
</reference>
<evidence type="ECO:0000313" key="2">
    <source>
        <dbReference type="Proteomes" id="UP000596742"/>
    </source>
</evidence>
<sequence>MVQSEIRQVEEELSREKSVDLSCQGAWMKWNLPESYMESYGGWNQSEFHSCLEESLSTTEAKPIRFVREEDTGHVTKSRQHFMFDNGSELNMRVDIGKKFVFPECVQTTLHIVVWSQSPKMIVAIELKVPWEEGKVPIVDDNM</sequence>
<accession>A0A8B6HMT9</accession>
<dbReference type="Proteomes" id="UP000596742">
    <property type="component" value="Unassembled WGS sequence"/>
</dbReference>
<gene>
    <name evidence="1" type="ORF">MGAL_10B069081</name>
</gene>
<protein>
    <submittedName>
        <fullName evidence="1">Uncharacterized protein</fullName>
    </submittedName>
</protein>
<keyword evidence="2" id="KW-1185">Reference proteome</keyword>